<sequence length="234" mass="24859">MRQTPDAVMIFAAGLGTRMGALTANRPKPLIHVAGKPLIDHALELADTARVSRKVVNLHYLPEQLAAHLAPRPDVAISDEFAQILETGGGLRAALPLLGDGPVFTLNSDAVWTGRNPLDELRKAWEPAQMDALLLLLPASHAIGHSGHGDFLLDVSGRITRAKGAPGAVYLGAQIIRTEGLADIPAQVFSLNLLWDQMIAEGRAYGIVHQGGWCDVGRPEGIAQAEAMLRAADG</sequence>
<dbReference type="InterPro" id="IPR050065">
    <property type="entry name" value="GlmU-like"/>
</dbReference>
<dbReference type="InterPro" id="IPR025877">
    <property type="entry name" value="MobA-like_NTP_Trfase"/>
</dbReference>
<evidence type="ECO:0000259" key="4">
    <source>
        <dbReference type="Pfam" id="PF12804"/>
    </source>
</evidence>
<feature type="domain" description="MobA-like NTP transferase" evidence="4">
    <location>
        <begin position="9"/>
        <end position="133"/>
    </location>
</feature>
<keyword evidence="6" id="KW-1185">Reference proteome</keyword>
<protein>
    <submittedName>
        <fullName evidence="5">Nucleotidyl transferase</fullName>
    </submittedName>
</protein>
<evidence type="ECO:0000313" key="5">
    <source>
        <dbReference type="EMBL" id="EEW25233.1"/>
    </source>
</evidence>
<keyword evidence="2" id="KW-0548">Nucleotidyltransferase</keyword>
<keyword evidence="3" id="KW-0460">Magnesium</keyword>
<dbReference type="Proteomes" id="UP000010121">
    <property type="component" value="Unassembled WGS sequence"/>
</dbReference>
<dbReference type="eggNOG" id="COG1208">
    <property type="taxonomic scope" value="Bacteria"/>
</dbReference>
<dbReference type="EMBL" id="ACYY01000010">
    <property type="protein sequence ID" value="EEW25233.1"/>
    <property type="molecule type" value="Genomic_DNA"/>
</dbReference>
<dbReference type="SUPFAM" id="SSF53448">
    <property type="entry name" value="Nucleotide-diphospho-sugar transferases"/>
    <property type="match status" value="1"/>
</dbReference>
<dbReference type="GO" id="GO:0016779">
    <property type="term" value="F:nucleotidyltransferase activity"/>
    <property type="evidence" value="ECO:0007669"/>
    <property type="project" value="UniProtKB-KW"/>
</dbReference>
<accession>C8S135</accession>
<gene>
    <name evidence="5" type="ORF">Rsw2DRAFT_1763</name>
</gene>
<dbReference type="OrthoDB" id="9788272at2"/>
<keyword evidence="1 5" id="KW-0808">Transferase</keyword>
<dbReference type="CDD" id="cd06422">
    <property type="entry name" value="NTP_transferase_like_1"/>
    <property type="match status" value="1"/>
</dbReference>
<evidence type="ECO:0000256" key="2">
    <source>
        <dbReference type="ARBA" id="ARBA00022695"/>
    </source>
</evidence>
<dbReference type="STRING" id="371731.Rsw2DRAFT_1763"/>
<evidence type="ECO:0000256" key="1">
    <source>
        <dbReference type="ARBA" id="ARBA00022679"/>
    </source>
</evidence>
<dbReference type="Pfam" id="PF12804">
    <property type="entry name" value="NTP_transf_3"/>
    <property type="match status" value="1"/>
</dbReference>
<dbReference type="AlphaFoldDB" id="C8S135"/>
<dbReference type="PANTHER" id="PTHR43584:SF8">
    <property type="entry name" value="N-ACETYLMURAMATE ALPHA-1-PHOSPHATE URIDYLYLTRANSFERASE"/>
    <property type="match status" value="1"/>
</dbReference>
<name>C8S135_9RHOB</name>
<dbReference type="PANTHER" id="PTHR43584">
    <property type="entry name" value="NUCLEOTIDYL TRANSFERASE"/>
    <property type="match status" value="1"/>
</dbReference>
<evidence type="ECO:0000256" key="3">
    <source>
        <dbReference type="ARBA" id="ARBA00022842"/>
    </source>
</evidence>
<proteinExistence type="predicted"/>
<dbReference type="RefSeq" id="WP_008030121.1">
    <property type="nucleotide sequence ID" value="NZ_ACYY01000010.1"/>
</dbReference>
<comment type="caution">
    <text evidence="5">The sequence shown here is derived from an EMBL/GenBank/DDBJ whole genome shotgun (WGS) entry which is preliminary data.</text>
</comment>
<dbReference type="Gene3D" id="3.90.550.10">
    <property type="entry name" value="Spore Coat Polysaccharide Biosynthesis Protein SpsA, Chain A"/>
    <property type="match status" value="1"/>
</dbReference>
<evidence type="ECO:0000313" key="6">
    <source>
        <dbReference type="Proteomes" id="UP000010121"/>
    </source>
</evidence>
<organism evidence="5 6">
    <name type="scientific">Rhodobacter ferrooxidans</name>
    <dbReference type="NCBI Taxonomy" id="371731"/>
    <lineage>
        <taxon>Bacteria</taxon>
        <taxon>Pseudomonadati</taxon>
        <taxon>Pseudomonadota</taxon>
        <taxon>Alphaproteobacteria</taxon>
        <taxon>Rhodobacterales</taxon>
        <taxon>Rhodobacter group</taxon>
        <taxon>Rhodobacter</taxon>
    </lineage>
</organism>
<dbReference type="InterPro" id="IPR029044">
    <property type="entry name" value="Nucleotide-diphossugar_trans"/>
</dbReference>
<reference evidence="5 6" key="1">
    <citation type="submission" date="2009-08" db="EMBL/GenBank/DDBJ databases">
        <title>The draft genome of Rhodobacter sp. SW2.</title>
        <authorList>
            <consortium name="US DOE Joint Genome Institute (JGI-PGF)"/>
            <person name="Lucas S."/>
            <person name="Copeland A."/>
            <person name="Lapidus A."/>
            <person name="Glavina del Rio T."/>
            <person name="Tice H."/>
            <person name="Bruce D."/>
            <person name="Goodwin L."/>
            <person name="Pitluck S."/>
            <person name="Larimer F."/>
            <person name="Land M.L."/>
            <person name="Hauser L."/>
            <person name="Emerson D."/>
        </authorList>
    </citation>
    <scope>NUCLEOTIDE SEQUENCE [LARGE SCALE GENOMIC DNA]</scope>
    <source>
        <strain evidence="5 6">SW2</strain>
    </source>
</reference>